<dbReference type="Gene3D" id="3.40.50.10600">
    <property type="entry name" value="SpoIIaa-like domains"/>
    <property type="match status" value="1"/>
</dbReference>
<evidence type="ECO:0000313" key="2">
    <source>
        <dbReference type="Proteomes" id="UP000787472"/>
    </source>
</evidence>
<dbReference type="SUPFAM" id="SSF52091">
    <property type="entry name" value="SpoIIaa-like"/>
    <property type="match status" value="1"/>
</dbReference>
<keyword evidence="2" id="KW-1185">Reference proteome</keyword>
<name>A0A9E5JUK5_9GAMM</name>
<sequence>MIEVLNDFPDNVVAVACQGHVTRHDYEAVLIPAVENALQRHRKIRLFYHIKESFEGVDASAVWEDFKIGIEHLLRWERIAVITDVRWIVHTIKAFSFVLPGDVRVFPGVQAQSAYEWIVAD</sequence>
<dbReference type="Proteomes" id="UP000787472">
    <property type="component" value="Unassembled WGS sequence"/>
</dbReference>
<protein>
    <submittedName>
        <fullName evidence="1">STAS/SEC14 domain-containing protein</fullName>
    </submittedName>
</protein>
<comment type="caution">
    <text evidence="1">The sequence shown here is derived from an EMBL/GenBank/DDBJ whole genome shotgun (WGS) entry which is preliminary data.</text>
</comment>
<gene>
    <name evidence="1" type="ORF">G8770_06395</name>
</gene>
<dbReference type="InterPro" id="IPR038396">
    <property type="entry name" value="SpoIIAA-like_sf"/>
</dbReference>
<dbReference type="Pfam" id="PF11964">
    <property type="entry name" value="SpoIIAA-like"/>
    <property type="match status" value="1"/>
</dbReference>
<evidence type="ECO:0000313" key="1">
    <source>
        <dbReference type="EMBL" id="NHO65170.1"/>
    </source>
</evidence>
<proteinExistence type="predicted"/>
<dbReference type="InterPro" id="IPR021866">
    <property type="entry name" value="SpoIIAA-like"/>
</dbReference>
<reference evidence="1" key="1">
    <citation type="submission" date="2020-03" db="EMBL/GenBank/DDBJ databases">
        <authorList>
            <person name="Guo F."/>
        </authorList>
    </citation>
    <scope>NUCLEOTIDE SEQUENCE</scope>
    <source>
        <strain evidence="1">JCM 30134</strain>
    </source>
</reference>
<organism evidence="1 2">
    <name type="scientific">Pseudomaricurvus hydrocarbonicus</name>
    <dbReference type="NCBI Taxonomy" id="1470433"/>
    <lineage>
        <taxon>Bacteria</taxon>
        <taxon>Pseudomonadati</taxon>
        <taxon>Pseudomonadota</taxon>
        <taxon>Gammaproteobacteria</taxon>
        <taxon>Cellvibrionales</taxon>
        <taxon>Cellvibrionaceae</taxon>
        <taxon>Pseudomaricurvus</taxon>
    </lineage>
</organism>
<dbReference type="RefSeq" id="WP_167183449.1">
    <property type="nucleotide sequence ID" value="NZ_JAAONZ010000003.1"/>
</dbReference>
<accession>A0A9E5JUK5</accession>
<dbReference type="AlphaFoldDB" id="A0A9E5JUK5"/>
<dbReference type="EMBL" id="JAAONZ010000003">
    <property type="protein sequence ID" value="NHO65170.1"/>
    <property type="molecule type" value="Genomic_DNA"/>
</dbReference>
<dbReference type="InterPro" id="IPR036513">
    <property type="entry name" value="STAS_dom_sf"/>
</dbReference>